<evidence type="ECO:0000259" key="3">
    <source>
        <dbReference type="Pfam" id="PF00149"/>
    </source>
</evidence>
<sequence>MFISGNKNKYNKLAAVIAVCLPLYAAAGTDISPGSAAGAYVTSGSISPNPAPRPDKNADPHRDKLPIPDDTNDYGRMRISTDISRYSSSGTLKNVDNLQSGGVSGSNDKYILDTKTTDHSDNNITPIIAKGEMNYIDKTGKEHIRPYEVSTDSVAETFEALSNMKEKLRQDVFDEALETASTYGSIAAPKSWGADTTVGEIHARDVNGKKEFFEAKFNGNAKSKSWYYPENKKDNAWWRVIHPVEYYAITSDWHFGATEATPPYDMVPSKANFKKIDAINKLKGKYGDAFRGTIINGDITHWGHGGEWSDAKDAFGKLNAPYWYGLGNHDYDGNINDCGLWENRCAIRSIRNLVDHINSRKDVVSVDYDVMNGYKFPTLSTNYIGSFSYSFDIAGIRFIQLNNALGYTKDISGFNSDTARYYDIKVRSGEGWFRDQLRDARLKGKAAIVLEHGGDSYNNDAPSAWELEEEYDATMDFDGHSHMLTSTNSGAAFFGDMLILELDYNNQTAKTYLVRNDKIDEMSLGDQVPLKFNVREIQPVAKSFVLSLRNKGGYTGYYRVTYTNSSTKSNFNQEYKLYLGNTKQIIIPAEATNVKVKGVTGTGRALYTQSLTKQENTCIETWGTLPRNLHWGWCN</sequence>
<protein>
    <submittedName>
        <fullName evidence="4">Metallophosphoesterase</fullName>
    </submittedName>
</protein>
<dbReference type="Proteomes" id="UP000734343">
    <property type="component" value="Unassembled WGS sequence"/>
</dbReference>
<proteinExistence type="predicted"/>
<name>A0ABS6M0I8_9GAMM</name>
<feature type="chain" id="PRO_5046898393" evidence="2">
    <location>
        <begin position="26"/>
        <end position="635"/>
    </location>
</feature>
<reference evidence="4 5" key="1">
    <citation type="submission" date="2021-03" db="EMBL/GenBank/DDBJ databases">
        <title>Five novel Rahnella species.</title>
        <authorList>
            <person name="Brady C."/>
            <person name="Asselin J."/>
            <person name="Beer S."/>
            <person name="Bruberg M.B."/>
            <person name="Crampton B."/>
            <person name="Venter S."/>
            <person name="Arnold D."/>
            <person name="Denman S."/>
        </authorList>
    </citation>
    <scope>NUCLEOTIDE SEQUENCE [LARGE SCALE GENOMIC DNA]</scope>
    <source>
        <strain evidence="4 5">H11b</strain>
    </source>
</reference>
<feature type="signal peptide" evidence="2">
    <location>
        <begin position="1"/>
        <end position="25"/>
    </location>
</feature>
<evidence type="ECO:0000313" key="4">
    <source>
        <dbReference type="EMBL" id="MBU9857857.1"/>
    </source>
</evidence>
<dbReference type="InterPro" id="IPR004843">
    <property type="entry name" value="Calcineurin-like_PHP"/>
</dbReference>
<organism evidence="4 5">
    <name type="scientific">Rahnella bonaserana</name>
    <dbReference type="NCBI Taxonomy" id="2816248"/>
    <lineage>
        <taxon>Bacteria</taxon>
        <taxon>Pseudomonadati</taxon>
        <taxon>Pseudomonadota</taxon>
        <taxon>Gammaproteobacteria</taxon>
        <taxon>Enterobacterales</taxon>
        <taxon>Yersiniaceae</taxon>
        <taxon>Rahnella</taxon>
    </lineage>
</organism>
<dbReference type="RefSeq" id="WP_217174887.1">
    <property type="nucleotide sequence ID" value="NZ_JAFMOW010000067.1"/>
</dbReference>
<gene>
    <name evidence="4" type="ORF">J1778_21520</name>
</gene>
<evidence type="ECO:0000256" key="1">
    <source>
        <dbReference type="SAM" id="MobiDB-lite"/>
    </source>
</evidence>
<accession>A0ABS6M0I8</accession>
<feature type="domain" description="Calcineurin-like phosphoesterase" evidence="3">
    <location>
        <begin position="248"/>
        <end position="482"/>
    </location>
</feature>
<keyword evidence="5" id="KW-1185">Reference proteome</keyword>
<feature type="compositionally biased region" description="Basic and acidic residues" evidence="1">
    <location>
        <begin position="53"/>
        <end position="67"/>
    </location>
</feature>
<comment type="caution">
    <text evidence="4">The sequence shown here is derived from an EMBL/GenBank/DDBJ whole genome shotgun (WGS) entry which is preliminary data.</text>
</comment>
<dbReference type="Pfam" id="PF00149">
    <property type="entry name" value="Metallophos"/>
    <property type="match status" value="1"/>
</dbReference>
<evidence type="ECO:0000256" key="2">
    <source>
        <dbReference type="SAM" id="SignalP"/>
    </source>
</evidence>
<feature type="region of interest" description="Disordered" evidence="1">
    <location>
        <begin position="43"/>
        <end position="76"/>
    </location>
</feature>
<keyword evidence="2" id="KW-0732">Signal</keyword>
<evidence type="ECO:0000313" key="5">
    <source>
        <dbReference type="Proteomes" id="UP000734343"/>
    </source>
</evidence>
<dbReference type="EMBL" id="JAFMOW010000067">
    <property type="protein sequence ID" value="MBU9857857.1"/>
    <property type="molecule type" value="Genomic_DNA"/>
</dbReference>